<organism evidence="2 3">
    <name type="scientific">Streptococcus ovuberis</name>
    <dbReference type="NCBI Taxonomy" id="1936207"/>
    <lineage>
        <taxon>Bacteria</taxon>
        <taxon>Bacillati</taxon>
        <taxon>Bacillota</taxon>
        <taxon>Bacilli</taxon>
        <taxon>Lactobacillales</taxon>
        <taxon>Streptococcaceae</taxon>
        <taxon>Streptococcus</taxon>
    </lineage>
</organism>
<comment type="caution">
    <text evidence="2">The sequence shown here is derived from an EMBL/GenBank/DDBJ whole genome shotgun (WGS) entry which is preliminary data.</text>
</comment>
<dbReference type="RefSeq" id="WP_168549054.1">
    <property type="nucleotide sequence ID" value="NZ_JAAXPR010000007.1"/>
</dbReference>
<evidence type="ECO:0000313" key="3">
    <source>
        <dbReference type="Proteomes" id="UP000522720"/>
    </source>
</evidence>
<evidence type="ECO:0000259" key="1">
    <source>
        <dbReference type="Pfam" id="PF05076"/>
    </source>
</evidence>
<proteinExistence type="predicted"/>
<dbReference type="InterPro" id="IPR020941">
    <property type="entry name" value="SUFU-like_domain"/>
</dbReference>
<feature type="domain" description="Suppressor of fused-like" evidence="1">
    <location>
        <begin position="33"/>
        <end position="111"/>
    </location>
</feature>
<name>A0A7X6S0L3_9STRE</name>
<dbReference type="Proteomes" id="UP000522720">
    <property type="component" value="Unassembled WGS sequence"/>
</dbReference>
<keyword evidence="3" id="KW-1185">Reference proteome</keyword>
<sequence length="121" mass="13841">MRSHLKVIAHHILNRVGGSPQVNRYYTDDKQSWIDIFSAIDRPEKDWVTYATIGLSQHSIQTYLPNHKELRVELIGVAYAGQELFANILASCAFNVIMKTHSCSPGIVYPNVCHNMIRRYP</sequence>
<dbReference type="EMBL" id="JAAXPR010000007">
    <property type="protein sequence ID" value="NKZ20298.1"/>
    <property type="molecule type" value="Genomic_DNA"/>
</dbReference>
<gene>
    <name evidence="2" type="ORF">HF992_05485</name>
</gene>
<reference evidence="2 3" key="1">
    <citation type="submission" date="2020-04" db="EMBL/GenBank/DDBJ databases">
        <title>MicrobeNet Type strains.</title>
        <authorList>
            <person name="Nicholson A.C."/>
        </authorList>
    </citation>
    <scope>NUCLEOTIDE SEQUENCE [LARGE SCALE GENOMIC DNA]</scope>
    <source>
        <strain evidence="2 3">CCUG 69612</strain>
    </source>
</reference>
<protein>
    <submittedName>
        <fullName evidence="2">Suppressor of fused domain protein</fullName>
    </submittedName>
</protein>
<accession>A0A7X6S0L3</accession>
<evidence type="ECO:0000313" key="2">
    <source>
        <dbReference type="EMBL" id="NKZ20298.1"/>
    </source>
</evidence>
<dbReference type="AlphaFoldDB" id="A0A7X6S0L3"/>
<dbReference type="Pfam" id="PF05076">
    <property type="entry name" value="SUFU"/>
    <property type="match status" value="1"/>
</dbReference>